<evidence type="ECO:0000313" key="4">
    <source>
        <dbReference type="EMBL" id="GBG25294.1"/>
    </source>
</evidence>
<dbReference type="InParanoid" id="A0A2R5GC21"/>
<dbReference type="Pfam" id="PF01553">
    <property type="entry name" value="Acyltransferase"/>
    <property type="match status" value="2"/>
</dbReference>
<feature type="region of interest" description="Disordered" evidence="1">
    <location>
        <begin position="605"/>
        <end position="651"/>
    </location>
</feature>
<keyword evidence="4" id="KW-0012">Acyltransferase</keyword>
<dbReference type="OrthoDB" id="2427554at2759"/>
<feature type="transmembrane region" description="Helical" evidence="2">
    <location>
        <begin position="412"/>
        <end position="436"/>
    </location>
</feature>
<protein>
    <submittedName>
        <fullName evidence="4">Glycerol-3-phosphate O-acyltransferase 1</fullName>
    </submittedName>
</protein>
<dbReference type="GO" id="GO:0016287">
    <property type="term" value="F:glycerone-phosphate O-acyltransferase activity"/>
    <property type="evidence" value="ECO:0007669"/>
    <property type="project" value="TreeGrafter"/>
</dbReference>
<dbReference type="PANTHER" id="PTHR31605:SF0">
    <property type="entry name" value="GLYCEROL-3-PHOSPHATE O-ACYLTRANSFERASE 1"/>
    <property type="match status" value="1"/>
</dbReference>
<evidence type="ECO:0000256" key="2">
    <source>
        <dbReference type="SAM" id="Phobius"/>
    </source>
</evidence>
<dbReference type="SMART" id="SM00563">
    <property type="entry name" value="PlsC"/>
    <property type="match status" value="1"/>
</dbReference>
<keyword evidence="2" id="KW-0812">Transmembrane</keyword>
<dbReference type="InterPro" id="IPR052744">
    <property type="entry name" value="GPAT/DAPAT"/>
</dbReference>
<keyword evidence="2" id="KW-1133">Transmembrane helix</keyword>
<reference evidence="4 5" key="1">
    <citation type="submission" date="2017-12" db="EMBL/GenBank/DDBJ databases">
        <title>Sequencing, de novo assembly and annotation of complete genome of a new Thraustochytrid species, strain FCC1311.</title>
        <authorList>
            <person name="Sedici K."/>
            <person name="Godart F."/>
            <person name="Aiese Cigliano R."/>
            <person name="Sanseverino W."/>
            <person name="Barakat M."/>
            <person name="Ortet P."/>
            <person name="Marechal E."/>
            <person name="Cagnac O."/>
            <person name="Amato A."/>
        </authorList>
    </citation>
    <scope>NUCLEOTIDE SEQUENCE [LARGE SCALE GENOMIC DNA]</scope>
</reference>
<organism evidence="4 5">
    <name type="scientific">Hondaea fermentalgiana</name>
    <dbReference type="NCBI Taxonomy" id="2315210"/>
    <lineage>
        <taxon>Eukaryota</taxon>
        <taxon>Sar</taxon>
        <taxon>Stramenopiles</taxon>
        <taxon>Bigyra</taxon>
        <taxon>Labyrinthulomycetes</taxon>
        <taxon>Thraustochytrida</taxon>
        <taxon>Thraustochytriidae</taxon>
        <taxon>Hondaea</taxon>
    </lineage>
</organism>
<dbReference type="FunCoup" id="A0A2R5GC21">
    <property type="interactions" value="15"/>
</dbReference>
<dbReference type="AlphaFoldDB" id="A0A2R5GC21"/>
<dbReference type="GO" id="GO:0008654">
    <property type="term" value="P:phospholipid biosynthetic process"/>
    <property type="evidence" value="ECO:0007669"/>
    <property type="project" value="TreeGrafter"/>
</dbReference>
<dbReference type="SUPFAM" id="SSF69593">
    <property type="entry name" value="Glycerol-3-phosphate (1)-acyltransferase"/>
    <property type="match status" value="2"/>
</dbReference>
<feature type="domain" description="Phospholipid/glycerol acyltransferase" evidence="3">
    <location>
        <begin position="59"/>
        <end position="263"/>
    </location>
</feature>
<dbReference type="CDD" id="cd07992">
    <property type="entry name" value="LPLAT_AAK14816-like"/>
    <property type="match status" value="1"/>
</dbReference>
<feature type="transmembrane region" description="Helical" evidence="2">
    <location>
        <begin position="465"/>
        <end position="492"/>
    </location>
</feature>
<dbReference type="EMBL" id="BEYU01000012">
    <property type="protein sequence ID" value="GBG25294.1"/>
    <property type="molecule type" value="Genomic_DNA"/>
</dbReference>
<feature type="compositionally biased region" description="Basic and acidic residues" evidence="1">
    <location>
        <begin position="605"/>
        <end position="615"/>
    </location>
</feature>
<sequence>MAGDGDKGGAEGAEEREWPTPKYAAPARVITSLSNFILGVFFSRVEIVNQEHIPDEGPVILYGNHFNQFVDAMCMMRAAQRPVSFIIAESSMHKPIIGTAAKMLEAVPVIRPQDRAKDGPGRIKHIDLKSRTIKGEDTAFQSIEQGFMITIRHVGQFALEAASSDTEMTFKELPDDEDPDVDAVNNESDGYEYKITPKIKQSEMFEDVHKALDKGGCIGIFPEGGSHDRTELLPFKVGVAIMALGARSRGIPVKLVPVGMNYFGGHILRSKVFVDCGQEIPIPDELVEKYKNKDTRHDACNSLLHDMQQALDFACLTAPDFNTLKALRTARRMYQNKVRLTPAEYVDLNQRFNHAYDIWKDRPDFKAIMYDVFDYLEFCRAQGLTDKQVRDLEPLGSVRTLCKSVFDVFTTVGMAAFVTPIILPGLLLNLPIPLYIRWQLPKEMKKNVETSNVKIKARDVAASKIIVWALKLVPTLHVAYSIAWLVFFKFAWPHFDRDPNTWSYTFISNAKWILPPCFLFFGPFYLFYVCPTLVEKLVRRVRLLPRYFTGIKTFFSSSRRQPAELLRANRDKLVVRIQNFVEEHIDELPDWKQSRVIGKDKVLESRSKSTRKFAEGDLQSSIPTRDSESESEPSALQNEERQLGRLSFASD</sequence>
<keyword evidence="4" id="KW-0808">Transferase</keyword>
<gene>
    <name evidence="4" type="ORF">FCC1311_058571</name>
</gene>
<feature type="transmembrane region" description="Helical" evidence="2">
    <location>
        <begin position="512"/>
        <end position="534"/>
    </location>
</feature>
<evidence type="ECO:0000256" key="1">
    <source>
        <dbReference type="SAM" id="MobiDB-lite"/>
    </source>
</evidence>
<dbReference type="GO" id="GO:0004366">
    <property type="term" value="F:glycerol-3-phosphate O-acyltransferase activity"/>
    <property type="evidence" value="ECO:0007669"/>
    <property type="project" value="TreeGrafter"/>
</dbReference>
<comment type="caution">
    <text evidence="4">The sequence shown here is derived from an EMBL/GenBank/DDBJ whole genome shotgun (WGS) entry which is preliminary data.</text>
</comment>
<proteinExistence type="predicted"/>
<dbReference type="InterPro" id="IPR002123">
    <property type="entry name" value="Plipid/glycerol_acylTrfase"/>
</dbReference>
<accession>A0A2R5GC21</accession>
<keyword evidence="2" id="KW-0472">Membrane</keyword>
<evidence type="ECO:0000259" key="3">
    <source>
        <dbReference type="SMART" id="SM00563"/>
    </source>
</evidence>
<dbReference type="Proteomes" id="UP000241890">
    <property type="component" value="Unassembled WGS sequence"/>
</dbReference>
<keyword evidence="5" id="KW-1185">Reference proteome</keyword>
<name>A0A2R5GC21_9STRA</name>
<evidence type="ECO:0000313" key="5">
    <source>
        <dbReference type="Proteomes" id="UP000241890"/>
    </source>
</evidence>
<dbReference type="PANTHER" id="PTHR31605">
    <property type="entry name" value="GLYCEROL-3-PHOSPHATE O-ACYLTRANSFERASE 1"/>
    <property type="match status" value="1"/>
</dbReference>